<gene>
    <name evidence="6" type="ORF">GCM10023349_21390</name>
</gene>
<dbReference type="InterPro" id="IPR039697">
    <property type="entry name" value="Alcohol_dehydrogenase_Fe"/>
</dbReference>
<keyword evidence="2" id="KW-0560">Oxidoreductase</keyword>
<evidence type="ECO:0000259" key="4">
    <source>
        <dbReference type="Pfam" id="PF00465"/>
    </source>
</evidence>
<organism evidence="6 7">
    <name type="scientific">Nocardioides conyzicola</name>
    <dbReference type="NCBI Taxonomy" id="1651781"/>
    <lineage>
        <taxon>Bacteria</taxon>
        <taxon>Bacillati</taxon>
        <taxon>Actinomycetota</taxon>
        <taxon>Actinomycetes</taxon>
        <taxon>Propionibacteriales</taxon>
        <taxon>Nocardioidaceae</taxon>
        <taxon>Nocardioides</taxon>
    </lineage>
</organism>
<dbReference type="EMBL" id="BAABKM010000002">
    <property type="protein sequence ID" value="GAA4703658.1"/>
    <property type="molecule type" value="Genomic_DNA"/>
</dbReference>
<name>A0ABP8XBR5_9ACTN</name>
<dbReference type="CDD" id="cd08177">
    <property type="entry name" value="MAR"/>
    <property type="match status" value="1"/>
</dbReference>
<dbReference type="InterPro" id="IPR056798">
    <property type="entry name" value="ADH_Fe_C"/>
</dbReference>
<dbReference type="Gene3D" id="3.40.50.1970">
    <property type="match status" value="1"/>
</dbReference>
<evidence type="ECO:0000313" key="6">
    <source>
        <dbReference type="EMBL" id="GAA4703658.1"/>
    </source>
</evidence>
<dbReference type="Proteomes" id="UP001499974">
    <property type="component" value="Unassembled WGS sequence"/>
</dbReference>
<feature type="domain" description="Alcohol dehydrogenase iron-type/glycerol dehydrogenase GldA" evidence="4">
    <location>
        <begin position="13"/>
        <end position="154"/>
    </location>
</feature>
<reference evidence="7" key="1">
    <citation type="journal article" date="2019" name="Int. J. Syst. Evol. Microbiol.">
        <title>The Global Catalogue of Microorganisms (GCM) 10K type strain sequencing project: providing services to taxonomists for standard genome sequencing and annotation.</title>
        <authorList>
            <consortium name="The Broad Institute Genomics Platform"/>
            <consortium name="The Broad Institute Genome Sequencing Center for Infectious Disease"/>
            <person name="Wu L."/>
            <person name="Ma J."/>
        </authorList>
    </citation>
    <scope>NUCLEOTIDE SEQUENCE [LARGE SCALE GENOMIC DNA]</scope>
    <source>
        <strain evidence="7">JCM 18531</strain>
    </source>
</reference>
<feature type="domain" description="Fe-containing alcohol dehydrogenase-like C-terminal" evidence="5">
    <location>
        <begin position="166"/>
        <end position="348"/>
    </location>
</feature>
<dbReference type="PANTHER" id="PTHR11496:SF102">
    <property type="entry name" value="ALCOHOL DEHYDROGENASE 4"/>
    <property type="match status" value="1"/>
</dbReference>
<dbReference type="Pfam" id="PF00465">
    <property type="entry name" value="Fe-ADH"/>
    <property type="match status" value="1"/>
</dbReference>
<dbReference type="RefSeq" id="WP_345521246.1">
    <property type="nucleotide sequence ID" value="NZ_BAABKM010000002.1"/>
</dbReference>
<dbReference type="InterPro" id="IPR034786">
    <property type="entry name" value="MAR"/>
</dbReference>
<dbReference type="Gene3D" id="1.20.1090.10">
    <property type="entry name" value="Dehydroquinate synthase-like - alpha domain"/>
    <property type="match status" value="1"/>
</dbReference>
<dbReference type="Pfam" id="PF25137">
    <property type="entry name" value="ADH_Fe_C"/>
    <property type="match status" value="1"/>
</dbReference>
<dbReference type="InterPro" id="IPR001670">
    <property type="entry name" value="ADH_Fe/GldA"/>
</dbReference>
<keyword evidence="7" id="KW-1185">Reference proteome</keyword>
<accession>A0ABP8XBR5</accession>
<evidence type="ECO:0000256" key="1">
    <source>
        <dbReference type="ARBA" id="ARBA00007358"/>
    </source>
</evidence>
<comment type="caution">
    <text evidence="6">The sequence shown here is derived from an EMBL/GenBank/DDBJ whole genome shotgun (WGS) entry which is preliminary data.</text>
</comment>
<keyword evidence="3" id="KW-0520">NAD</keyword>
<dbReference type="PANTHER" id="PTHR11496">
    <property type="entry name" value="ALCOHOL DEHYDROGENASE"/>
    <property type="match status" value="1"/>
</dbReference>
<evidence type="ECO:0000259" key="5">
    <source>
        <dbReference type="Pfam" id="PF25137"/>
    </source>
</evidence>
<protein>
    <submittedName>
        <fullName evidence="6">Maleylacetate reductase</fullName>
    </submittedName>
</protein>
<comment type="similarity">
    <text evidence="1">Belongs to the iron-containing alcohol dehydrogenase family.</text>
</comment>
<evidence type="ECO:0000313" key="7">
    <source>
        <dbReference type="Proteomes" id="UP001499974"/>
    </source>
</evidence>
<evidence type="ECO:0000256" key="2">
    <source>
        <dbReference type="ARBA" id="ARBA00023002"/>
    </source>
</evidence>
<proteinExistence type="inferred from homology"/>
<evidence type="ECO:0000256" key="3">
    <source>
        <dbReference type="ARBA" id="ARBA00023027"/>
    </source>
</evidence>
<dbReference type="SUPFAM" id="SSF56796">
    <property type="entry name" value="Dehydroquinate synthase-like"/>
    <property type="match status" value="1"/>
</dbReference>
<sequence length="364" mass="37630">MGIGSFEHQTFAQRVVFGAGTAMTSLVTEADRLGARRVLLIATHAEAELADRLAGALPVSGRFHDVRPHVPAEVAEAARALAQEIEADLLVCIGGGSTTGTAKAVALTTGLPILAVPTTYAGSEATPVWGMTEARRKTTGTDPVVLPRVIVYDPELSVSLPTALAVASGLNAMAHCVDSLWAPRANPLLSAMATEGIRALAPALRGIVADAGDLDARAGCLYGAYLSASTFAGAGSGLHHKICHVLGGAYDLPHADTHAVVLPHVLAYNADDAPRAADRVAEALGAAESVAGLIDLYDDLAAPRALRDLGLREDQLEEATGLVVDAAPADNPRAVTAESIHRLLRRAWSGAAPLRAADDERNPS</sequence>